<dbReference type="PANTHER" id="PTHR46806">
    <property type="entry name" value="F5/8 TYPE C DOMAIN-CONTAINING PROTEIN"/>
    <property type="match status" value="1"/>
</dbReference>
<reference evidence="10" key="1">
    <citation type="journal article" date="2020" name="Nat. Ecol. Evol.">
        <title>Deeply conserved synteny resolves early events in vertebrate evolution.</title>
        <authorList>
            <person name="Simakov O."/>
            <person name="Marletaz F."/>
            <person name="Yue J.X."/>
            <person name="O'Connell B."/>
            <person name="Jenkins J."/>
            <person name="Brandt A."/>
            <person name="Calef R."/>
            <person name="Tung C.H."/>
            <person name="Huang T.K."/>
            <person name="Schmutz J."/>
            <person name="Satoh N."/>
            <person name="Yu J.K."/>
            <person name="Putnam N.H."/>
            <person name="Green R.E."/>
            <person name="Rokhsar D.S."/>
        </authorList>
    </citation>
    <scope>NUCLEOTIDE SEQUENCE [LARGE SCALE GENOMIC DNA]</scope>
    <source>
        <strain evidence="10">S238N-H82</strain>
    </source>
</reference>
<evidence type="ECO:0000256" key="1">
    <source>
        <dbReference type="ARBA" id="ARBA00004184"/>
    </source>
</evidence>
<dbReference type="InterPro" id="IPR008979">
    <property type="entry name" value="Galactose-bd-like_sf"/>
</dbReference>
<feature type="region of interest" description="Disordered" evidence="7">
    <location>
        <begin position="1"/>
        <end position="27"/>
    </location>
</feature>
<evidence type="ECO:0000256" key="5">
    <source>
        <dbReference type="ARBA" id="ARBA00023136"/>
    </source>
</evidence>
<dbReference type="FunFam" id="2.60.120.260:FF:000250">
    <property type="entry name" value="Coagulation factor V"/>
    <property type="match status" value="1"/>
</dbReference>
<keyword evidence="4" id="KW-0130">Cell adhesion</keyword>
<keyword evidence="5 8" id="KW-0472">Membrane</keyword>
<dbReference type="Pfam" id="PF00754">
    <property type="entry name" value="F5_F8_type_C"/>
    <property type="match status" value="1"/>
</dbReference>
<dbReference type="SUPFAM" id="SSF49785">
    <property type="entry name" value="Galactose-binding domain-like"/>
    <property type="match status" value="1"/>
</dbReference>
<sequence length="273" mass="29222">MDWAVFTGNSDQNQVFDGNSDANNTQDNTFNPPIIARYIRINPRSWHSCGKKRCISMRIELLGCEFTTTTQPTTVSTTSTIKTTSSQPTSTVRTTRSTLTSTSTNGLSGSTIQAPPETPQAPGTTTVVLNRTQGDDGNLAMLQGSGFPTGIIVGASVGGVIFIMAITVGAVFIIRRRGRNDSQKKPTNDEGEGTVDNIIYDTATFSANETGGGVSFGQSGDFVDNELYAGVGDYPARDVQNQASQKDDQDRLYANVNNSQDEGFVDNDLYGSL</sequence>
<feature type="transmembrane region" description="Helical" evidence="8">
    <location>
        <begin position="151"/>
        <end position="174"/>
    </location>
</feature>
<comment type="subcellular location">
    <subcellularLocation>
        <location evidence="1">Endomembrane system</location>
        <topology evidence="1">Peripheral membrane protein</topology>
    </subcellularLocation>
    <subcellularLocation>
        <location evidence="2">Secreted</location>
    </subcellularLocation>
</comment>
<evidence type="ECO:0000256" key="2">
    <source>
        <dbReference type="ARBA" id="ARBA00004613"/>
    </source>
</evidence>
<dbReference type="PROSITE" id="PS50022">
    <property type="entry name" value="FA58C_3"/>
    <property type="match status" value="1"/>
</dbReference>
<dbReference type="Proteomes" id="UP000001554">
    <property type="component" value="Chromosome 7"/>
</dbReference>
<dbReference type="KEGG" id="bfo:118419034"/>
<accession>A0A9J7LE29</accession>
<dbReference type="Gene3D" id="2.60.120.260">
    <property type="entry name" value="Galactose-binding domain-like"/>
    <property type="match status" value="1"/>
</dbReference>
<gene>
    <name evidence="11" type="primary">LOC118419034</name>
</gene>
<keyword evidence="6" id="KW-1015">Disulfide bond</keyword>
<evidence type="ECO:0000256" key="8">
    <source>
        <dbReference type="SAM" id="Phobius"/>
    </source>
</evidence>
<evidence type="ECO:0000256" key="3">
    <source>
        <dbReference type="ARBA" id="ARBA00022525"/>
    </source>
</evidence>
<evidence type="ECO:0000256" key="4">
    <source>
        <dbReference type="ARBA" id="ARBA00022889"/>
    </source>
</evidence>
<feature type="domain" description="F5/8 type C" evidence="9">
    <location>
        <begin position="1"/>
        <end position="64"/>
    </location>
</feature>
<keyword evidence="8" id="KW-1133">Transmembrane helix</keyword>
<dbReference type="PANTHER" id="PTHR46806:SF5">
    <property type="entry name" value="F5_8 TYPE C DOMAIN-CONTAINING PROTEIN"/>
    <property type="match status" value="1"/>
</dbReference>
<evidence type="ECO:0000313" key="11">
    <source>
        <dbReference type="RefSeq" id="XP_035681159.1"/>
    </source>
</evidence>
<dbReference type="GO" id="GO:0007155">
    <property type="term" value="P:cell adhesion"/>
    <property type="evidence" value="ECO:0007669"/>
    <property type="project" value="UniProtKB-KW"/>
</dbReference>
<proteinExistence type="predicted"/>
<reference evidence="11" key="2">
    <citation type="submission" date="2025-08" db="UniProtKB">
        <authorList>
            <consortium name="RefSeq"/>
        </authorList>
    </citation>
    <scope>IDENTIFICATION</scope>
    <source>
        <strain evidence="11">S238N-H82</strain>
        <tissue evidence="11">Testes</tissue>
    </source>
</reference>
<dbReference type="AlphaFoldDB" id="A0A9J7LE29"/>
<dbReference type="OrthoDB" id="6369184at2759"/>
<dbReference type="InterPro" id="IPR050633">
    <property type="entry name" value="Neuropilin_MCO_CoagFactor"/>
</dbReference>
<keyword evidence="10" id="KW-1185">Reference proteome</keyword>
<dbReference type="RefSeq" id="XP_035681159.1">
    <property type="nucleotide sequence ID" value="XM_035825266.1"/>
</dbReference>
<protein>
    <submittedName>
        <fullName evidence="11">Uncharacterized protein LOC118419034</fullName>
    </submittedName>
</protein>
<dbReference type="GO" id="GO:0005576">
    <property type="term" value="C:extracellular region"/>
    <property type="evidence" value="ECO:0007669"/>
    <property type="project" value="UniProtKB-SubCell"/>
</dbReference>
<organism evidence="10 11">
    <name type="scientific">Branchiostoma floridae</name>
    <name type="common">Florida lancelet</name>
    <name type="synonym">Amphioxus</name>
    <dbReference type="NCBI Taxonomy" id="7739"/>
    <lineage>
        <taxon>Eukaryota</taxon>
        <taxon>Metazoa</taxon>
        <taxon>Chordata</taxon>
        <taxon>Cephalochordata</taxon>
        <taxon>Leptocardii</taxon>
        <taxon>Amphioxiformes</taxon>
        <taxon>Branchiostomatidae</taxon>
        <taxon>Branchiostoma</taxon>
    </lineage>
</organism>
<keyword evidence="8" id="KW-0812">Transmembrane</keyword>
<evidence type="ECO:0000259" key="9">
    <source>
        <dbReference type="PROSITE" id="PS50022"/>
    </source>
</evidence>
<keyword evidence="3" id="KW-0964">Secreted</keyword>
<feature type="compositionally biased region" description="Polar residues" evidence="7">
    <location>
        <begin position="7"/>
        <end position="27"/>
    </location>
</feature>
<evidence type="ECO:0000256" key="6">
    <source>
        <dbReference type="ARBA" id="ARBA00023157"/>
    </source>
</evidence>
<feature type="region of interest" description="Disordered" evidence="7">
    <location>
        <begin position="75"/>
        <end position="122"/>
    </location>
</feature>
<dbReference type="GO" id="GO:0012505">
    <property type="term" value="C:endomembrane system"/>
    <property type="evidence" value="ECO:0007669"/>
    <property type="project" value="UniProtKB-SubCell"/>
</dbReference>
<dbReference type="OMA" id="CISMRIE"/>
<evidence type="ECO:0000313" key="10">
    <source>
        <dbReference type="Proteomes" id="UP000001554"/>
    </source>
</evidence>
<feature type="compositionally biased region" description="Low complexity" evidence="7">
    <location>
        <begin position="75"/>
        <end position="111"/>
    </location>
</feature>
<evidence type="ECO:0000256" key="7">
    <source>
        <dbReference type="SAM" id="MobiDB-lite"/>
    </source>
</evidence>
<name>A0A9J7LE29_BRAFL</name>
<dbReference type="InterPro" id="IPR000421">
    <property type="entry name" value="FA58C"/>
</dbReference>
<dbReference type="CDD" id="cd12087">
    <property type="entry name" value="TM_EGFR-like"/>
    <property type="match status" value="1"/>
</dbReference>
<dbReference type="GeneID" id="118419034"/>